<gene>
    <name evidence="1" type="ORF">LAESUDRAFT_662093</name>
</gene>
<dbReference type="EMBL" id="KV427653">
    <property type="protein sequence ID" value="KZT02349.1"/>
    <property type="molecule type" value="Genomic_DNA"/>
</dbReference>
<organism evidence="1 2">
    <name type="scientific">Laetiporus sulphureus 93-53</name>
    <dbReference type="NCBI Taxonomy" id="1314785"/>
    <lineage>
        <taxon>Eukaryota</taxon>
        <taxon>Fungi</taxon>
        <taxon>Dikarya</taxon>
        <taxon>Basidiomycota</taxon>
        <taxon>Agaricomycotina</taxon>
        <taxon>Agaricomycetes</taxon>
        <taxon>Polyporales</taxon>
        <taxon>Laetiporus</taxon>
    </lineage>
</organism>
<keyword evidence="2" id="KW-1185">Reference proteome</keyword>
<accession>A0A165C7T6</accession>
<dbReference type="GeneID" id="63822003"/>
<evidence type="ECO:0000313" key="1">
    <source>
        <dbReference type="EMBL" id="KZT02349.1"/>
    </source>
</evidence>
<dbReference type="OrthoDB" id="2802122at2759"/>
<dbReference type="SUPFAM" id="SSF52047">
    <property type="entry name" value="RNI-like"/>
    <property type="match status" value="1"/>
</dbReference>
<sequence length="384" mass="43673">MSIVSPKFPQELVDMIIDYLWDDRPALMACSLTCRPLSNASRTHLFGEVCLEHEAACTSFEQLVEQSPHFALHIRKLSIKCRHFCHDLTYQPSSAWVAWIPALMAKLPRLEDLEFAFLDWSRLQFDAERTKMLSMHLARLRRLALSDIHFQHPSDVREILIAASNLQELLLFRIFFTCYGQGKPRSPPDVPIGRNLQRISLRATVLPLLLKDWLLLPEYPLNLRYICVQGRDESTANALGGFLRSSAASLRHVDIEFPSGAASIMHDEVDLSPLTELRSFSFGGLIASESCAWLLILLSQITSNHLETVKVSMLAIKAQDLLALDWAQLDETLSHARFSRVELTMYIKLSPSRRIEIGIEQAHRIVTTSLPHFQKHGTLRVKAE</sequence>
<reference evidence="1 2" key="1">
    <citation type="journal article" date="2016" name="Mol. Biol. Evol.">
        <title>Comparative Genomics of Early-Diverging Mushroom-Forming Fungi Provides Insights into the Origins of Lignocellulose Decay Capabilities.</title>
        <authorList>
            <person name="Nagy L.G."/>
            <person name="Riley R."/>
            <person name="Tritt A."/>
            <person name="Adam C."/>
            <person name="Daum C."/>
            <person name="Floudas D."/>
            <person name="Sun H."/>
            <person name="Yadav J.S."/>
            <person name="Pangilinan J."/>
            <person name="Larsson K.H."/>
            <person name="Matsuura K."/>
            <person name="Barry K."/>
            <person name="Labutti K."/>
            <person name="Kuo R."/>
            <person name="Ohm R.A."/>
            <person name="Bhattacharya S.S."/>
            <person name="Shirouzu T."/>
            <person name="Yoshinaga Y."/>
            <person name="Martin F.M."/>
            <person name="Grigoriev I.V."/>
            <person name="Hibbett D.S."/>
        </authorList>
    </citation>
    <scope>NUCLEOTIDE SEQUENCE [LARGE SCALE GENOMIC DNA]</scope>
    <source>
        <strain evidence="1 2">93-53</strain>
    </source>
</reference>
<evidence type="ECO:0000313" key="2">
    <source>
        <dbReference type="Proteomes" id="UP000076871"/>
    </source>
</evidence>
<protein>
    <recommendedName>
        <fullName evidence="3">F-box domain-containing protein</fullName>
    </recommendedName>
</protein>
<dbReference type="AlphaFoldDB" id="A0A165C7T6"/>
<evidence type="ECO:0008006" key="3">
    <source>
        <dbReference type="Google" id="ProtNLM"/>
    </source>
</evidence>
<name>A0A165C7T6_9APHY</name>
<dbReference type="RefSeq" id="XP_040760089.1">
    <property type="nucleotide sequence ID" value="XM_040904973.1"/>
</dbReference>
<dbReference type="Gene3D" id="3.80.10.10">
    <property type="entry name" value="Ribonuclease Inhibitor"/>
    <property type="match status" value="1"/>
</dbReference>
<dbReference type="InterPro" id="IPR032675">
    <property type="entry name" value="LRR_dom_sf"/>
</dbReference>
<proteinExistence type="predicted"/>
<dbReference type="Proteomes" id="UP000076871">
    <property type="component" value="Unassembled WGS sequence"/>
</dbReference>
<dbReference type="InParanoid" id="A0A165C7T6"/>